<sequence>MLRLRHHRFPFSPITVILVALGAGLLFGAQGVIPFLMMGRRFDAYAVLGPTVTAFLLWAPIAPLAYNAAHLALDQSQTRGARILLLGMFSVVIAAVHGTASFWLFAARYLLFDQVNLSAAAIVPFQVRLVQSWLELWVLTGLFAALVLWRRGKQQELDLLQRERNLAEARLKALRLQLPPHFMLNALNAAAGEMDDDPERAADMLAQLGSFLRTILRADRGPTHALEREIDHLRTYLEIVRMRRGVAFEVRWHIDDDLADMPTPTLILQPLVENAVKYGLDADPHRALIEIEAKRDGERVRLAVRDGGASEETPRPATSTGIGLQHTRERLAALYGEDFAMEAGPRPEGGFAVCLSIPIAAKESFS</sequence>
<keyword evidence="1" id="KW-0175">Coiled coil</keyword>
<dbReference type="SUPFAM" id="SSF55874">
    <property type="entry name" value="ATPase domain of HSP90 chaperone/DNA topoisomerase II/histidine kinase"/>
    <property type="match status" value="1"/>
</dbReference>
<reference evidence="4" key="1">
    <citation type="submission" date="2021-03" db="EMBL/GenBank/DDBJ databases">
        <authorList>
            <person name="Wang G."/>
        </authorList>
    </citation>
    <scope>NUCLEOTIDE SEQUENCE</scope>
    <source>
        <strain evidence="4">KCTC 12899</strain>
    </source>
</reference>
<dbReference type="EMBL" id="JAFREP010000003">
    <property type="protein sequence ID" value="MBO1317711.1"/>
    <property type="molecule type" value="Genomic_DNA"/>
</dbReference>
<protein>
    <submittedName>
        <fullName evidence="4">Histidine kinase</fullName>
    </submittedName>
</protein>
<accession>A0A8J7QB91</accession>
<comment type="caution">
    <text evidence="4">The sequence shown here is derived from an EMBL/GenBank/DDBJ whole genome shotgun (WGS) entry which is preliminary data.</text>
</comment>
<feature type="transmembrane region" description="Helical" evidence="2">
    <location>
        <begin position="85"/>
        <end position="110"/>
    </location>
</feature>
<keyword evidence="5" id="KW-1185">Reference proteome</keyword>
<dbReference type="RefSeq" id="WP_207857118.1">
    <property type="nucleotide sequence ID" value="NZ_JAFREP010000003.1"/>
</dbReference>
<dbReference type="InterPro" id="IPR010559">
    <property type="entry name" value="Sig_transdc_His_kin_internal"/>
</dbReference>
<dbReference type="Gene3D" id="3.30.565.10">
    <property type="entry name" value="Histidine kinase-like ATPase, C-terminal domain"/>
    <property type="match status" value="1"/>
</dbReference>
<keyword evidence="2" id="KW-0812">Transmembrane</keyword>
<evidence type="ECO:0000259" key="3">
    <source>
        <dbReference type="Pfam" id="PF06580"/>
    </source>
</evidence>
<dbReference type="GO" id="GO:0016020">
    <property type="term" value="C:membrane"/>
    <property type="evidence" value="ECO:0007669"/>
    <property type="project" value="InterPro"/>
</dbReference>
<keyword evidence="2" id="KW-0472">Membrane</keyword>
<evidence type="ECO:0000256" key="2">
    <source>
        <dbReference type="SAM" id="Phobius"/>
    </source>
</evidence>
<keyword evidence="2" id="KW-1133">Transmembrane helix</keyword>
<dbReference type="Proteomes" id="UP000664417">
    <property type="component" value="Unassembled WGS sequence"/>
</dbReference>
<name>A0A8J7QB91_9BACT</name>
<evidence type="ECO:0000256" key="1">
    <source>
        <dbReference type="SAM" id="Coils"/>
    </source>
</evidence>
<dbReference type="GO" id="GO:0000155">
    <property type="term" value="F:phosphorelay sensor kinase activity"/>
    <property type="evidence" value="ECO:0007669"/>
    <property type="project" value="InterPro"/>
</dbReference>
<feature type="domain" description="Signal transduction histidine kinase internal region" evidence="3">
    <location>
        <begin position="169"/>
        <end position="245"/>
    </location>
</feature>
<organism evidence="4 5">
    <name type="scientific">Acanthopleuribacter pedis</name>
    <dbReference type="NCBI Taxonomy" id="442870"/>
    <lineage>
        <taxon>Bacteria</taxon>
        <taxon>Pseudomonadati</taxon>
        <taxon>Acidobacteriota</taxon>
        <taxon>Holophagae</taxon>
        <taxon>Acanthopleuribacterales</taxon>
        <taxon>Acanthopleuribacteraceae</taxon>
        <taxon>Acanthopleuribacter</taxon>
    </lineage>
</organism>
<feature type="transmembrane region" description="Helical" evidence="2">
    <location>
        <begin position="55"/>
        <end position="73"/>
    </location>
</feature>
<feature type="coiled-coil region" evidence="1">
    <location>
        <begin position="150"/>
        <end position="177"/>
    </location>
</feature>
<feature type="transmembrane region" description="Helical" evidence="2">
    <location>
        <begin position="130"/>
        <end position="149"/>
    </location>
</feature>
<keyword evidence="4" id="KW-0418">Kinase</keyword>
<dbReference type="InterPro" id="IPR050640">
    <property type="entry name" value="Bact_2-comp_sensor_kinase"/>
</dbReference>
<dbReference type="InterPro" id="IPR036890">
    <property type="entry name" value="HATPase_C_sf"/>
</dbReference>
<dbReference type="Pfam" id="PF06580">
    <property type="entry name" value="His_kinase"/>
    <property type="match status" value="1"/>
</dbReference>
<dbReference type="PANTHER" id="PTHR34220:SF7">
    <property type="entry name" value="SENSOR HISTIDINE KINASE YPDA"/>
    <property type="match status" value="1"/>
</dbReference>
<evidence type="ECO:0000313" key="5">
    <source>
        <dbReference type="Proteomes" id="UP000664417"/>
    </source>
</evidence>
<proteinExistence type="predicted"/>
<evidence type="ECO:0000313" key="4">
    <source>
        <dbReference type="EMBL" id="MBO1317711.1"/>
    </source>
</evidence>
<keyword evidence="4" id="KW-0808">Transferase</keyword>
<dbReference type="AlphaFoldDB" id="A0A8J7QB91"/>
<gene>
    <name evidence="4" type="ORF">J3U88_04505</name>
</gene>
<dbReference type="PANTHER" id="PTHR34220">
    <property type="entry name" value="SENSOR HISTIDINE KINASE YPDA"/>
    <property type="match status" value="1"/>
</dbReference>